<evidence type="ECO:0000313" key="2">
    <source>
        <dbReference type="Proteomes" id="UP001529510"/>
    </source>
</evidence>
<proteinExistence type="predicted"/>
<keyword evidence="2" id="KW-1185">Reference proteome</keyword>
<evidence type="ECO:0000313" key="1">
    <source>
        <dbReference type="EMBL" id="KAL0151734.1"/>
    </source>
</evidence>
<reference evidence="1 2" key="1">
    <citation type="submission" date="2024-05" db="EMBL/GenBank/DDBJ databases">
        <title>Genome sequencing and assembly of Indian major carp, Cirrhinus mrigala (Hamilton, 1822).</title>
        <authorList>
            <person name="Mohindra V."/>
            <person name="Chowdhury L.M."/>
            <person name="Lal K."/>
            <person name="Jena J.K."/>
        </authorList>
    </citation>
    <scope>NUCLEOTIDE SEQUENCE [LARGE SCALE GENOMIC DNA]</scope>
    <source>
        <strain evidence="1">CM1030</strain>
        <tissue evidence="1">Blood</tissue>
    </source>
</reference>
<dbReference type="EMBL" id="JAMKFB020000228">
    <property type="protein sequence ID" value="KAL0151734.1"/>
    <property type="molecule type" value="Genomic_DNA"/>
</dbReference>
<dbReference type="PANTHER" id="PTHR47331:SF6">
    <property type="entry name" value="DOUBLECORTIN DOMAIN-CONTAINING PROTEIN"/>
    <property type="match status" value="1"/>
</dbReference>
<name>A0ABD0MRV7_CIRMR</name>
<protein>
    <submittedName>
        <fullName evidence="1">Uncharacterized protein</fullName>
    </submittedName>
</protein>
<accession>A0ABD0MRV7</accession>
<comment type="caution">
    <text evidence="1">The sequence shown here is derived from an EMBL/GenBank/DDBJ whole genome shotgun (WGS) entry which is preliminary data.</text>
</comment>
<sequence length="400" mass="45001">MEIESAKVDGYLPGLSYLDTARGINPIVQKLPFNLQEKWLSHGAAYKERYDVLFPPFEVLVDFISQQARIMNDPRFNFSTQTDSLYKTDKANWKPSKAREVSVNKINVSSPVHLDTDKDERKAEDAERLCPIHKRPHLLRKCRSFREKPLEERFAFLKEKKNCFKCCLATTHTAKNCRILTKCSECGSEKHISALHPGPAPRAQEAVTLPHHGREEASTPPTEVEAHCTEVCRGDLSNKSCSKISLAKVYPKGQPKKAMKVYVFLDEQSNRSLPRSEFFDAFKENAPASPYTLRTCSGVTEIIGRKASGYQIESVDGKVILSLPSLLECNNIPDNRAEIPTPSAAFHHSHLKPIAPFIPELESDVPIMILLGRDIIRVHKVHNQVNGPHDAPYAQKLDLG</sequence>
<gene>
    <name evidence="1" type="ORF">M9458_052960</name>
</gene>
<dbReference type="AlphaFoldDB" id="A0ABD0MRV7"/>
<dbReference type="PANTHER" id="PTHR47331">
    <property type="entry name" value="PHD-TYPE DOMAIN-CONTAINING PROTEIN"/>
    <property type="match status" value="1"/>
</dbReference>
<organism evidence="1 2">
    <name type="scientific">Cirrhinus mrigala</name>
    <name type="common">Mrigala</name>
    <dbReference type="NCBI Taxonomy" id="683832"/>
    <lineage>
        <taxon>Eukaryota</taxon>
        <taxon>Metazoa</taxon>
        <taxon>Chordata</taxon>
        <taxon>Craniata</taxon>
        <taxon>Vertebrata</taxon>
        <taxon>Euteleostomi</taxon>
        <taxon>Actinopterygii</taxon>
        <taxon>Neopterygii</taxon>
        <taxon>Teleostei</taxon>
        <taxon>Ostariophysi</taxon>
        <taxon>Cypriniformes</taxon>
        <taxon>Cyprinidae</taxon>
        <taxon>Labeoninae</taxon>
        <taxon>Labeonini</taxon>
        <taxon>Cirrhinus</taxon>
    </lineage>
</organism>
<dbReference type="Proteomes" id="UP001529510">
    <property type="component" value="Unassembled WGS sequence"/>
</dbReference>